<feature type="repeat" description="ANK" evidence="3">
    <location>
        <begin position="152"/>
        <end position="187"/>
    </location>
</feature>
<evidence type="ECO:0000256" key="3">
    <source>
        <dbReference type="PROSITE-ProRule" id="PRU00023"/>
    </source>
</evidence>
<reference evidence="4" key="2">
    <citation type="journal article" date="2023" name="IMA Fungus">
        <title>Comparative genomic study of the Penicillium genus elucidates a diverse pangenome and 15 lateral gene transfer events.</title>
        <authorList>
            <person name="Petersen C."/>
            <person name="Sorensen T."/>
            <person name="Nielsen M.R."/>
            <person name="Sondergaard T.E."/>
            <person name="Sorensen J.L."/>
            <person name="Fitzpatrick D.A."/>
            <person name="Frisvad J.C."/>
            <person name="Nielsen K.L."/>
        </authorList>
    </citation>
    <scope>NUCLEOTIDE SEQUENCE</scope>
    <source>
        <strain evidence="4">IBT 17660</strain>
    </source>
</reference>
<dbReference type="SUPFAM" id="SSF48403">
    <property type="entry name" value="Ankyrin repeat"/>
    <property type="match status" value="1"/>
</dbReference>
<dbReference type="PANTHER" id="PTHR24124">
    <property type="entry name" value="ANKYRIN REPEAT FAMILY A"/>
    <property type="match status" value="1"/>
</dbReference>
<dbReference type="Proteomes" id="UP001147760">
    <property type="component" value="Unassembled WGS sequence"/>
</dbReference>
<gene>
    <name evidence="4" type="ORF">N7530_002197</name>
</gene>
<dbReference type="PROSITE" id="PS50297">
    <property type="entry name" value="ANK_REP_REGION"/>
    <property type="match status" value="2"/>
</dbReference>
<protein>
    <submittedName>
        <fullName evidence="4">Uncharacterized protein</fullName>
    </submittedName>
</protein>
<keyword evidence="1" id="KW-0677">Repeat</keyword>
<sequence>MSKLQSVGLHRNNKKALIELLVASSLTLGKVDGWGREVLDALVTKKVSIGRAEQLRQLLDLDAHIIYRITAGPALLQSVLSDDTESYGCDLDEPHEPCFSFIYNTVKHLLGYGAYGTIGDSEGQIPLHKSDSKRLIQLLLAHGEKVNTVDSYGQTPLHAMTYGASKAMVKSIKLLLKHGADITAKNADDNTPLHLAVMTSEWEVVKLLIDHGADRGARNSGGETPMDLLSRRRSHREQFTFNRNKKGDLMAFRVQKRPAVYWIGWKYFSTTPPFYYQY</sequence>
<dbReference type="GO" id="GO:0005634">
    <property type="term" value="C:nucleus"/>
    <property type="evidence" value="ECO:0007669"/>
    <property type="project" value="TreeGrafter"/>
</dbReference>
<dbReference type="PROSITE" id="PS50088">
    <property type="entry name" value="ANK_REPEAT"/>
    <property type="match status" value="2"/>
</dbReference>
<keyword evidence="2 3" id="KW-0040">ANK repeat</keyword>
<name>A0A9W9XBN8_9EURO</name>
<evidence type="ECO:0000256" key="2">
    <source>
        <dbReference type="ARBA" id="ARBA00023043"/>
    </source>
</evidence>
<dbReference type="OrthoDB" id="366390at2759"/>
<dbReference type="EMBL" id="JAPWDO010000001">
    <property type="protein sequence ID" value="KAJ5487897.1"/>
    <property type="molecule type" value="Genomic_DNA"/>
</dbReference>
<proteinExistence type="predicted"/>
<feature type="repeat" description="ANK" evidence="3">
    <location>
        <begin position="188"/>
        <end position="220"/>
    </location>
</feature>
<evidence type="ECO:0000256" key="1">
    <source>
        <dbReference type="ARBA" id="ARBA00022737"/>
    </source>
</evidence>
<comment type="caution">
    <text evidence="4">The sequence shown here is derived from an EMBL/GenBank/DDBJ whole genome shotgun (WGS) entry which is preliminary data.</text>
</comment>
<reference evidence="4" key="1">
    <citation type="submission" date="2022-12" db="EMBL/GenBank/DDBJ databases">
        <authorList>
            <person name="Petersen C."/>
        </authorList>
    </citation>
    <scope>NUCLEOTIDE SEQUENCE</scope>
    <source>
        <strain evidence="4">IBT 17660</strain>
    </source>
</reference>
<evidence type="ECO:0000313" key="5">
    <source>
        <dbReference type="Proteomes" id="UP001147760"/>
    </source>
</evidence>
<accession>A0A9W9XBN8</accession>
<evidence type="ECO:0000313" key="4">
    <source>
        <dbReference type="EMBL" id="KAJ5487897.1"/>
    </source>
</evidence>
<dbReference type="Pfam" id="PF12796">
    <property type="entry name" value="Ank_2"/>
    <property type="match status" value="1"/>
</dbReference>
<dbReference type="PANTHER" id="PTHR24124:SF14">
    <property type="entry name" value="CHROMOSOME UNDETERMINED SCAFFOLD_25, WHOLE GENOME SHOTGUN SEQUENCE"/>
    <property type="match status" value="1"/>
</dbReference>
<keyword evidence="5" id="KW-1185">Reference proteome</keyword>
<dbReference type="SMART" id="SM00248">
    <property type="entry name" value="ANK"/>
    <property type="match status" value="2"/>
</dbReference>
<dbReference type="GO" id="GO:0010468">
    <property type="term" value="P:regulation of gene expression"/>
    <property type="evidence" value="ECO:0007669"/>
    <property type="project" value="TreeGrafter"/>
</dbReference>
<dbReference type="InterPro" id="IPR002110">
    <property type="entry name" value="Ankyrin_rpt"/>
</dbReference>
<dbReference type="InterPro" id="IPR036770">
    <property type="entry name" value="Ankyrin_rpt-contain_sf"/>
</dbReference>
<organism evidence="4 5">
    <name type="scientific">Penicillium desertorum</name>
    <dbReference type="NCBI Taxonomy" id="1303715"/>
    <lineage>
        <taxon>Eukaryota</taxon>
        <taxon>Fungi</taxon>
        <taxon>Dikarya</taxon>
        <taxon>Ascomycota</taxon>
        <taxon>Pezizomycotina</taxon>
        <taxon>Eurotiomycetes</taxon>
        <taxon>Eurotiomycetidae</taxon>
        <taxon>Eurotiales</taxon>
        <taxon>Aspergillaceae</taxon>
        <taxon>Penicillium</taxon>
    </lineage>
</organism>
<dbReference type="Gene3D" id="1.25.40.20">
    <property type="entry name" value="Ankyrin repeat-containing domain"/>
    <property type="match status" value="1"/>
</dbReference>
<dbReference type="AlphaFoldDB" id="A0A9W9XBN8"/>